<dbReference type="AlphaFoldDB" id="A0A9D9E9L7"/>
<dbReference type="InterPro" id="IPR051083">
    <property type="entry name" value="GrpII_Intron_Splice-Mob/Def"/>
</dbReference>
<dbReference type="GO" id="GO:0003964">
    <property type="term" value="F:RNA-directed DNA polymerase activity"/>
    <property type="evidence" value="ECO:0007669"/>
    <property type="project" value="UniProtKB-KW"/>
</dbReference>
<dbReference type="PANTHER" id="PTHR34047">
    <property type="entry name" value="NUCLEAR INTRON MATURASE 1, MITOCHONDRIAL-RELATED"/>
    <property type="match status" value="1"/>
</dbReference>
<feature type="domain" description="Reverse transcriptase" evidence="2">
    <location>
        <begin position="1"/>
        <end position="272"/>
    </location>
</feature>
<accession>A0A9D9E9L7</accession>
<dbReference type="EMBL" id="JADIMU010000016">
    <property type="protein sequence ID" value="MBO8442628.1"/>
    <property type="molecule type" value="Genomic_DNA"/>
</dbReference>
<keyword evidence="3" id="KW-0548">Nucleotidyltransferase</keyword>
<evidence type="ECO:0000256" key="1">
    <source>
        <dbReference type="ARBA" id="ARBA00034120"/>
    </source>
</evidence>
<proteinExistence type="inferred from homology"/>
<dbReference type="Proteomes" id="UP000823633">
    <property type="component" value="Unassembled WGS sequence"/>
</dbReference>
<comment type="similarity">
    <text evidence="1">Belongs to the bacterial reverse transcriptase family.</text>
</comment>
<dbReference type="PANTHER" id="PTHR34047:SF8">
    <property type="entry name" value="PROTEIN YKFC"/>
    <property type="match status" value="1"/>
</dbReference>
<evidence type="ECO:0000259" key="2">
    <source>
        <dbReference type="PROSITE" id="PS50878"/>
    </source>
</evidence>
<comment type="caution">
    <text evidence="3">The sequence shown here is derived from an EMBL/GenBank/DDBJ whole genome shotgun (WGS) entry which is preliminary data.</text>
</comment>
<gene>
    <name evidence="3" type="ORF">IAC42_02550</name>
</gene>
<protein>
    <submittedName>
        <fullName evidence="3">Group II intron reverse transcriptase domain-containing protein</fullName>
    </submittedName>
</protein>
<dbReference type="InterPro" id="IPR000477">
    <property type="entry name" value="RT_dom"/>
</dbReference>
<evidence type="ECO:0000313" key="4">
    <source>
        <dbReference type="Proteomes" id="UP000823633"/>
    </source>
</evidence>
<reference evidence="3" key="1">
    <citation type="submission" date="2020-10" db="EMBL/GenBank/DDBJ databases">
        <authorList>
            <person name="Gilroy R."/>
        </authorList>
    </citation>
    <scope>NUCLEOTIDE SEQUENCE</scope>
    <source>
        <strain evidence="3">11167</strain>
    </source>
</reference>
<organism evidence="3 4">
    <name type="scientific">Candidatus Aphodenecus pullistercoris</name>
    <dbReference type="NCBI Taxonomy" id="2840669"/>
    <lineage>
        <taxon>Bacteria</taxon>
        <taxon>Pseudomonadati</taxon>
        <taxon>Spirochaetota</taxon>
        <taxon>Spirochaetia</taxon>
        <taxon>Spirochaetales</taxon>
        <taxon>Candidatus Aphodenecus</taxon>
    </lineage>
</organism>
<dbReference type="PROSITE" id="PS50878">
    <property type="entry name" value="RT_POL"/>
    <property type="match status" value="1"/>
</dbReference>
<dbReference type="CDD" id="cd01651">
    <property type="entry name" value="RT_G2_intron"/>
    <property type="match status" value="1"/>
</dbReference>
<dbReference type="SUPFAM" id="SSF56672">
    <property type="entry name" value="DNA/RNA polymerases"/>
    <property type="match status" value="1"/>
</dbReference>
<dbReference type="Pfam" id="PF00078">
    <property type="entry name" value="RVT_1"/>
    <property type="match status" value="1"/>
</dbReference>
<evidence type="ECO:0000313" key="3">
    <source>
        <dbReference type="EMBL" id="MBO8442628.1"/>
    </source>
</evidence>
<sequence length="336" mass="39573">MPKSKTGFFEKICTYDNFEAAWEEVAKGKRDKPAYIRFARTREQYIWDTIWLLRHHQWKHHPCVHKGIYEPKYRELTIPILSDRIVHHAVIRQLRPVFDGYYHDASYACRKGRGQLDACFRLQKLYRKAIGRWGREFHVISVDLKSFFASIDHDVLKRLLRRIIREKETLWILDEIIDATDKGIPIGFLSSQDFGNYLNSYIDYFVTDVLHQNLYIRYMDDIRILVRSRAEAKAVLEALAELCTTKLRLTLSEKKTHIKPWRGRDTFCGYIVCPHRLMAKPDTVKRAHKRMAKKLRLFMAGELPLEKVCQSAESLRAYLAPTFSTLPPLSRTKGVE</sequence>
<dbReference type="InterPro" id="IPR043502">
    <property type="entry name" value="DNA/RNA_pol_sf"/>
</dbReference>
<keyword evidence="3" id="KW-0695">RNA-directed DNA polymerase</keyword>
<reference evidence="3" key="2">
    <citation type="journal article" date="2021" name="PeerJ">
        <title>Extensive microbial diversity within the chicken gut microbiome revealed by metagenomics and culture.</title>
        <authorList>
            <person name="Gilroy R."/>
            <person name="Ravi A."/>
            <person name="Getino M."/>
            <person name="Pursley I."/>
            <person name="Horton D.L."/>
            <person name="Alikhan N.F."/>
            <person name="Baker D."/>
            <person name="Gharbi K."/>
            <person name="Hall N."/>
            <person name="Watson M."/>
            <person name="Adriaenssens E.M."/>
            <person name="Foster-Nyarko E."/>
            <person name="Jarju S."/>
            <person name="Secka A."/>
            <person name="Antonio M."/>
            <person name="Oren A."/>
            <person name="Chaudhuri R.R."/>
            <person name="La Ragione R."/>
            <person name="Hildebrand F."/>
            <person name="Pallen M.J."/>
        </authorList>
    </citation>
    <scope>NUCLEOTIDE SEQUENCE</scope>
    <source>
        <strain evidence="3">11167</strain>
    </source>
</reference>
<name>A0A9D9E9L7_9SPIR</name>
<keyword evidence="3" id="KW-0808">Transferase</keyword>